<reference evidence="1 2" key="1">
    <citation type="submission" date="2020-10" db="EMBL/GenBank/DDBJ databases">
        <title>The Coptis chinensis genome and diversification of protoberbering-type alkaloids.</title>
        <authorList>
            <person name="Wang B."/>
            <person name="Shu S."/>
            <person name="Song C."/>
            <person name="Liu Y."/>
        </authorList>
    </citation>
    <scope>NUCLEOTIDE SEQUENCE [LARGE SCALE GENOMIC DNA]</scope>
    <source>
        <strain evidence="1">HL-2020</strain>
        <tissue evidence="1">Leaf</tissue>
    </source>
</reference>
<evidence type="ECO:0000313" key="2">
    <source>
        <dbReference type="Proteomes" id="UP000631114"/>
    </source>
</evidence>
<accession>A0A835HG09</accession>
<dbReference type="Proteomes" id="UP000631114">
    <property type="component" value="Unassembled WGS sequence"/>
</dbReference>
<gene>
    <name evidence="1" type="ORF">IFM89_028047</name>
</gene>
<sequence length="220" mass="25085">MKRGTTIMIELNKKWDGNKIRVVYDEKGKPNNRVVRRKLAGMEGALARSKKEEFDSSVEHDDRSVKWLRARQKKNGEFVNDATMEIAKRIAIKCSLALRSKGNIVAKGLLFKKTDPKYGTALWAWPKEFVIVGDVIKDFGVVAKSKKALPNFAISTPQEKEETLDEMERSIREYGDMLDNTMESSDNIVIPIERELFGEEIELGHFSIEKSDLLDICSMD</sequence>
<evidence type="ECO:0000313" key="1">
    <source>
        <dbReference type="EMBL" id="KAF9598515.1"/>
    </source>
</evidence>
<name>A0A835HG09_9MAGN</name>
<organism evidence="1 2">
    <name type="scientific">Coptis chinensis</name>
    <dbReference type="NCBI Taxonomy" id="261450"/>
    <lineage>
        <taxon>Eukaryota</taxon>
        <taxon>Viridiplantae</taxon>
        <taxon>Streptophyta</taxon>
        <taxon>Embryophyta</taxon>
        <taxon>Tracheophyta</taxon>
        <taxon>Spermatophyta</taxon>
        <taxon>Magnoliopsida</taxon>
        <taxon>Ranunculales</taxon>
        <taxon>Ranunculaceae</taxon>
        <taxon>Coptidoideae</taxon>
        <taxon>Coptis</taxon>
    </lineage>
</organism>
<proteinExistence type="predicted"/>
<comment type="caution">
    <text evidence="1">The sequence shown here is derived from an EMBL/GenBank/DDBJ whole genome shotgun (WGS) entry which is preliminary data.</text>
</comment>
<dbReference type="EMBL" id="JADFTS010000007">
    <property type="protein sequence ID" value="KAF9598515.1"/>
    <property type="molecule type" value="Genomic_DNA"/>
</dbReference>
<protein>
    <submittedName>
        <fullName evidence="1">Uncharacterized protein</fullName>
    </submittedName>
</protein>
<dbReference type="AlphaFoldDB" id="A0A835HG09"/>
<keyword evidence="2" id="KW-1185">Reference proteome</keyword>